<comment type="caution">
    <text evidence="1">The sequence shown here is derived from an EMBL/GenBank/DDBJ whole genome shotgun (WGS) entry which is preliminary data.</text>
</comment>
<name>A0A2G3E1K2_9FIRM</name>
<sequence>MTTFMKNGIEVCMPEDDEKSRQNMIIAAEFMARMIQKYGKKVLAKIEEKERLEANKESEDTVAE</sequence>
<gene>
    <name evidence="1" type="ORF">CSX02_09025</name>
</gene>
<proteinExistence type="predicted"/>
<dbReference type="Proteomes" id="UP000224563">
    <property type="component" value="Unassembled WGS sequence"/>
</dbReference>
<reference evidence="1 2" key="2">
    <citation type="submission" date="2017-10" db="EMBL/GenBank/DDBJ databases">
        <authorList>
            <person name="Banno H."/>
            <person name="Chua N.-H."/>
        </authorList>
    </citation>
    <scope>NUCLEOTIDE SEQUENCE [LARGE SCALE GENOMIC DNA]</scope>
    <source>
        <strain evidence="1 2">JK623</strain>
    </source>
</reference>
<dbReference type="RefSeq" id="WP_099386439.1">
    <property type="nucleotide sequence ID" value="NZ_JANSWH010000072.1"/>
</dbReference>
<protein>
    <submittedName>
        <fullName evidence="1">Uncharacterized protein</fullName>
    </submittedName>
</protein>
<reference evidence="1 2" key="1">
    <citation type="submission" date="2017-10" db="EMBL/GenBank/DDBJ databases">
        <title>Resolving the taxonomy of Roseburia spp., Eubacterium rectale and Agathobacter spp. through phylogenomic analysis.</title>
        <authorList>
            <person name="Sheridan P.O."/>
            <person name="Walker A.W."/>
            <person name="Duncan S.H."/>
            <person name="Scott K.P."/>
            <person name="Toole P.W.O."/>
            <person name="Luis P."/>
            <person name="Flint H.J."/>
        </authorList>
    </citation>
    <scope>NUCLEOTIDE SEQUENCE [LARGE SCALE GENOMIC DNA]</scope>
    <source>
        <strain evidence="1 2">JK623</strain>
    </source>
</reference>
<organism evidence="1 2">
    <name type="scientific">Agathobacter ruminis</name>
    <dbReference type="NCBI Taxonomy" id="1712665"/>
    <lineage>
        <taxon>Bacteria</taxon>
        <taxon>Bacillati</taxon>
        <taxon>Bacillota</taxon>
        <taxon>Clostridia</taxon>
        <taxon>Lachnospirales</taxon>
        <taxon>Lachnospiraceae</taxon>
        <taxon>Agathobacter</taxon>
    </lineage>
</organism>
<keyword evidence="2" id="KW-1185">Reference proteome</keyword>
<evidence type="ECO:0000313" key="1">
    <source>
        <dbReference type="EMBL" id="PHU37148.1"/>
    </source>
</evidence>
<evidence type="ECO:0000313" key="2">
    <source>
        <dbReference type="Proteomes" id="UP000224563"/>
    </source>
</evidence>
<dbReference type="EMBL" id="PDYG01000074">
    <property type="protein sequence ID" value="PHU37148.1"/>
    <property type="molecule type" value="Genomic_DNA"/>
</dbReference>
<dbReference type="AlphaFoldDB" id="A0A2G3E1K2"/>
<accession>A0A2G3E1K2</accession>